<dbReference type="EMBL" id="JBHULM010000009">
    <property type="protein sequence ID" value="MFD2541985.1"/>
    <property type="molecule type" value="Genomic_DNA"/>
</dbReference>
<dbReference type="InterPro" id="IPR011652">
    <property type="entry name" value="MORN_2"/>
</dbReference>
<dbReference type="Pfam" id="PF07661">
    <property type="entry name" value="MORN_2"/>
    <property type="match status" value="3"/>
</dbReference>
<evidence type="ECO:0000313" key="3">
    <source>
        <dbReference type="Proteomes" id="UP001597467"/>
    </source>
</evidence>
<feature type="chain" id="PRO_5045300817" evidence="1">
    <location>
        <begin position="19"/>
        <end position="232"/>
    </location>
</feature>
<organism evidence="2 3">
    <name type="scientific">Lacinutrix gracilariae</name>
    <dbReference type="NCBI Taxonomy" id="1747198"/>
    <lineage>
        <taxon>Bacteria</taxon>
        <taxon>Pseudomonadati</taxon>
        <taxon>Bacteroidota</taxon>
        <taxon>Flavobacteriia</taxon>
        <taxon>Flavobacteriales</taxon>
        <taxon>Flavobacteriaceae</taxon>
        <taxon>Lacinutrix</taxon>
    </lineage>
</organism>
<proteinExistence type="predicted"/>
<gene>
    <name evidence="2" type="ORF">ACFSSB_06595</name>
</gene>
<dbReference type="PANTHER" id="PTHR46820">
    <property type="entry name" value="HISTONE-LYSINE N-METHYLTRANSFERASE SETD7"/>
    <property type="match status" value="1"/>
</dbReference>
<evidence type="ECO:0000313" key="2">
    <source>
        <dbReference type="EMBL" id="MFD2541985.1"/>
    </source>
</evidence>
<reference evidence="3" key="1">
    <citation type="journal article" date="2019" name="Int. J. Syst. Evol. Microbiol.">
        <title>The Global Catalogue of Microorganisms (GCM) 10K type strain sequencing project: providing services to taxonomists for standard genome sequencing and annotation.</title>
        <authorList>
            <consortium name="The Broad Institute Genomics Platform"/>
            <consortium name="The Broad Institute Genome Sequencing Center for Infectious Disease"/>
            <person name="Wu L."/>
            <person name="Ma J."/>
        </authorList>
    </citation>
    <scope>NUCLEOTIDE SEQUENCE [LARGE SCALE GENOMIC DNA]</scope>
    <source>
        <strain evidence="3">KCTC 42808</strain>
    </source>
</reference>
<dbReference type="Gene3D" id="3.90.930.1">
    <property type="match status" value="1"/>
</dbReference>
<dbReference type="Proteomes" id="UP001597467">
    <property type="component" value="Unassembled WGS sequence"/>
</dbReference>
<comment type="caution">
    <text evidence="2">The sequence shown here is derived from an EMBL/GenBank/DDBJ whole genome shotgun (WGS) entry which is preliminary data.</text>
</comment>
<dbReference type="SUPFAM" id="SSF82185">
    <property type="entry name" value="Histone H3 K4-specific methyltransferase SET7/9 N-terminal domain"/>
    <property type="match status" value="2"/>
</dbReference>
<evidence type="ECO:0000256" key="1">
    <source>
        <dbReference type="SAM" id="SignalP"/>
    </source>
</evidence>
<keyword evidence="3" id="KW-1185">Reference proteome</keyword>
<protein>
    <submittedName>
        <fullName evidence="2">Toxin-antitoxin system YwqK family antitoxin</fullName>
    </submittedName>
</protein>
<sequence length="232" mass="26926">MKNIVLLFVLFLPFMASAQEVNQLDAEGKRHGIWKKNYENTDVLRYQGEFFHGKEIGVFKFYKNVNGKAVLAANKQFNKENNIAQVSFYSSTGKLISEGQMNGKLFIGTWIYYQNKTKNILSKDTYNDQGELHGERFVYYDDGVLAQTETYVNGKLHGPSVWYTQKSVVVKEYVYNQGELHGPATFYDKNGTIILQGQYKNDKKHGVWKYYENGKLVKEKDFTRKSKNPYKN</sequence>
<keyword evidence="1" id="KW-0732">Signal</keyword>
<dbReference type="Gene3D" id="2.20.110.10">
    <property type="entry name" value="Histone H3 K4-specific methyltransferase SET7/9 N-terminal domain"/>
    <property type="match status" value="1"/>
</dbReference>
<accession>A0ABW5K249</accession>
<dbReference type="PANTHER" id="PTHR46820:SF1">
    <property type="entry name" value="HISTONE-LYSINE N-METHYLTRANSFERASE SETD7"/>
    <property type="match status" value="1"/>
</dbReference>
<dbReference type="RefSeq" id="WP_379902285.1">
    <property type="nucleotide sequence ID" value="NZ_JBHULM010000009.1"/>
</dbReference>
<feature type="signal peptide" evidence="1">
    <location>
        <begin position="1"/>
        <end position="18"/>
    </location>
</feature>
<name>A0ABW5K249_9FLAO</name>